<sequence length="65" mass="6898">MDDSVWGGAGLSCEDSKASTDILLASGGIELCSRYFRLVVEGLSNGGLKVLTVDSRRGDGKRLHQ</sequence>
<comment type="caution">
    <text evidence="1">The sequence shown here is derived from an EMBL/GenBank/DDBJ whole genome shotgun (WGS) entry which is preliminary data.</text>
</comment>
<dbReference type="AlphaFoldDB" id="A0A5B0RV80"/>
<dbReference type="EMBL" id="VDEP01000139">
    <property type="protein sequence ID" value="KAA1128763.1"/>
    <property type="molecule type" value="Genomic_DNA"/>
</dbReference>
<accession>A0A5B0RV80</accession>
<protein>
    <submittedName>
        <fullName evidence="1">Uncharacterized protein</fullName>
    </submittedName>
</protein>
<evidence type="ECO:0000313" key="1">
    <source>
        <dbReference type="EMBL" id="KAA1128763.1"/>
    </source>
</evidence>
<reference evidence="1 2" key="1">
    <citation type="submission" date="2019-05" db="EMBL/GenBank/DDBJ databases">
        <title>Emergence of the Ug99 lineage of the wheat stem rust pathogen through somatic hybridization.</title>
        <authorList>
            <person name="Li F."/>
            <person name="Upadhyaya N.M."/>
            <person name="Sperschneider J."/>
            <person name="Matny O."/>
            <person name="Nguyen-Phuc H."/>
            <person name="Mago R."/>
            <person name="Raley C."/>
            <person name="Miller M.E."/>
            <person name="Silverstein K.A.T."/>
            <person name="Henningsen E."/>
            <person name="Hirsch C.D."/>
            <person name="Visser B."/>
            <person name="Pretorius Z.A."/>
            <person name="Steffenson B.J."/>
            <person name="Schwessinger B."/>
            <person name="Dodds P.N."/>
            <person name="Figueroa M."/>
        </authorList>
    </citation>
    <scope>NUCLEOTIDE SEQUENCE [LARGE SCALE GENOMIC DNA]</scope>
    <source>
        <strain evidence="1 2">Ug99</strain>
    </source>
</reference>
<proteinExistence type="predicted"/>
<evidence type="ECO:0000313" key="2">
    <source>
        <dbReference type="Proteomes" id="UP000325313"/>
    </source>
</evidence>
<gene>
    <name evidence="1" type="ORF">PGTUg99_014117</name>
</gene>
<organism evidence="1 2">
    <name type="scientific">Puccinia graminis f. sp. tritici</name>
    <dbReference type="NCBI Taxonomy" id="56615"/>
    <lineage>
        <taxon>Eukaryota</taxon>
        <taxon>Fungi</taxon>
        <taxon>Dikarya</taxon>
        <taxon>Basidiomycota</taxon>
        <taxon>Pucciniomycotina</taxon>
        <taxon>Pucciniomycetes</taxon>
        <taxon>Pucciniales</taxon>
        <taxon>Pucciniaceae</taxon>
        <taxon>Puccinia</taxon>
    </lineage>
</organism>
<name>A0A5B0RV80_PUCGR</name>
<dbReference type="Proteomes" id="UP000325313">
    <property type="component" value="Unassembled WGS sequence"/>
</dbReference>